<protein>
    <submittedName>
        <fullName evidence="2">Uncharacterized protein</fullName>
    </submittedName>
</protein>
<dbReference type="Proteomes" id="UP001642484">
    <property type="component" value="Unassembled WGS sequence"/>
</dbReference>
<accession>A0ABP0QGU5</accession>
<feature type="region of interest" description="Disordered" evidence="1">
    <location>
        <begin position="122"/>
        <end position="141"/>
    </location>
</feature>
<feature type="region of interest" description="Disordered" evidence="1">
    <location>
        <begin position="1"/>
        <end position="97"/>
    </location>
</feature>
<evidence type="ECO:0000313" key="2">
    <source>
        <dbReference type="EMBL" id="CAK9086858.1"/>
    </source>
</evidence>
<feature type="compositionally biased region" description="Basic residues" evidence="1">
    <location>
        <begin position="1"/>
        <end position="19"/>
    </location>
</feature>
<reference evidence="2 3" key="1">
    <citation type="submission" date="2024-02" db="EMBL/GenBank/DDBJ databases">
        <authorList>
            <person name="Chen Y."/>
            <person name="Shah S."/>
            <person name="Dougan E. K."/>
            <person name="Thang M."/>
            <person name="Chan C."/>
        </authorList>
    </citation>
    <scope>NUCLEOTIDE SEQUENCE [LARGE SCALE GENOMIC DNA]</scope>
</reference>
<evidence type="ECO:0000256" key="1">
    <source>
        <dbReference type="SAM" id="MobiDB-lite"/>
    </source>
</evidence>
<proteinExistence type="predicted"/>
<feature type="region of interest" description="Disordered" evidence="1">
    <location>
        <begin position="148"/>
        <end position="171"/>
    </location>
</feature>
<keyword evidence="3" id="KW-1185">Reference proteome</keyword>
<evidence type="ECO:0000313" key="3">
    <source>
        <dbReference type="Proteomes" id="UP001642484"/>
    </source>
</evidence>
<gene>
    <name evidence="2" type="ORF">CCMP2556_LOCUS42054</name>
</gene>
<sequence>MSTKNVRRVSRRRRGKHQYRTREEDADTTNLHEPNKPKSEPKEPNSEPKAPSGVHHHQGPPAPSSGSASSAAPSAAAVARSSAPHSPTRKNRLWELMARGREDRSAGLPCLQGGSAWACLVGEGPETRASPGGEEGEVANGKDRTDCEAMSAMSECSTADTIPPWPPSNPSDVIIAERIAAVLMERGKR</sequence>
<organism evidence="2 3">
    <name type="scientific">Durusdinium trenchii</name>
    <dbReference type="NCBI Taxonomy" id="1381693"/>
    <lineage>
        <taxon>Eukaryota</taxon>
        <taxon>Sar</taxon>
        <taxon>Alveolata</taxon>
        <taxon>Dinophyceae</taxon>
        <taxon>Suessiales</taxon>
        <taxon>Symbiodiniaceae</taxon>
        <taxon>Durusdinium</taxon>
    </lineage>
</organism>
<name>A0ABP0QGU5_9DINO</name>
<dbReference type="EMBL" id="CAXAMN010024461">
    <property type="protein sequence ID" value="CAK9086858.1"/>
    <property type="molecule type" value="Genomic_DNA"/>
</dbReference>
<feature type="compositionally biased region" description="Low complexity" evidence="1">
    <location>
        <begin position="64"/>
        <end position="86"/>
    </location>
</feature>
<comment type="caution">
    <text evidence="2">The sequence shown here is derived from an EMBL/GenBank/DDBJ whole genome shotgun (WGS) entry which is preliminary data.</text>
</comment>
<feature type="compositionally biased region" description="Basic and acidic residues" evidence="1">
    <location>
        <begin position="33"/>
        <end position="46"/>
    </location>
</feature>